<organism evidence="2 3">
    <name type="scientific">Streptomyces beijiangensis</name>
    <dbReference type="NCBI Taxonomy" id="163361"/>
    <lineage>
        <taxon>Bacteria</taxon>
        <taxon>Bacillati</taxon>
        <taxon>Actinomycetota</taxon>
        <taxon>Actinomycetes</taxon>
        <taxon>Kitasatosporales</taxon>
        <taxon>Streptomycetaceae</taxon>
        <taxon>Streptomyces</taxon>
    </lineage>
</organism>
<gene>
    <name evidence="2" type="ORF">J0695_27665</name>
</gene>
<evidence type="ECO:0000313" key="3">
    <source>
        <dbReference type="Proteomes" id="UP000664167"/>
    </source>
</evidence>
<protein>
    <recommendedName>
        <fullName evidence="4">PPE family protein</fullName>
    </recommendedName>
</protein>
<feature type="region of interest" description="Disordered" evidence="1">
    <location>
        <begin position="237"/>
        <end position="315"/>
    </location>
</feature>
<evidence type="ECO:0000256" key="1">
    <source>
        <dbReference type="SAM" id="MobiDB-lite"/>
    </source>
</evidence>
<evidence type="ECO:0008006" key="4">
    <source>
        <dbReference type="Google" id="ProtNLM"/>
    </source>
</evidence>
<proteinExistence type="predicted"/>
<feature type="compositionally biased region" description="Gly residues" evidence="1">
    <location>
        <begin position="362"/>
        <end position="393"/>
    </location>
</feature>
<dbReference type="InterPro" id="IPR038332">
    <property type="entry name" value="PPE_sf"/>
</dbReference>
<dbReference type="AlphaFoldDB" id="A0A939FAB6"/>
<feature type="compositionally biased region" description="Gly residues" evidence="1">
    <location>
        <begin position="410"/>
        <end position="428"/>
    </location>
</feature>
<dbReference type="Gene3D" id="1.20.1260.20">
    <property type="entry name" value="PPE superfamily"/>
    <property type="match status" value="1"/>
</dbReference>
<comment type="caution">
    <text evidence="2">The sequence shown here is derived from an EMBL/GenBank/DDBJ whole genome shotgun (WGS) entry which is preliminary data.</text>
</comment>
<feature type="compositionally biased region" description="Basic and acidic residues" evidence="1">
    <location>
        <begin position="450"/>
        <end position="459"/>
    </location>
</feature>
<dbReference type="RefSeq" id="WP_206966442.1">
    <property type="nucleotide sequence ID" value="NZ_BAAAJJ010000001.1"/>
</dbReference>
<feature type="compositionally biased region" description="Low complexity" evidence="1">
    <location>
        <begin position="275"/>
        <end position="291"/>
    </location>
</feature>
<sequence>MTADSSTGKTEYTYVPASMCYAGKPTQHFTDVDMDHMKAMVRNAKPEEVHNVARGWTEVNNKLVGEGGDGGARHAFMAAVTEVLQHWEGDSADQFKKQADVIAKKLENGGQFAQQTSTAMTSAANVLQTIKPEVEAMQKPSTGNSIVNAIKDGGSRSDTGLKDDLKAGVSTQDALDKNAGDLSAGKEAQLRMAVKMEQLATAYSSQTKAMGTWKTVVDDGTDYPGAPGGTPPVPIIVMPTDSGPKLVGRTPSSGGSSSTANRSTVAPAPSNPNRIGGSSTGSSSKSTAPSGIGTGVDSITTTNPRGTGAGATFGTGTGGLGGGSGSSLGGANGITGAGAGFPGVGGAGAGIGRRGSMSGMGSEAGAGRTGMGGAGGLGSGAGKKGGTGVGGRGPLARTKGGVIGEAEGTTGAGGKAGSGLHGSRGGTAEGRKSAGMGGAGGAAGKKRDKKKDGSDRPDYLVEDEETWVSPDQDVAPRVID</sequence>
<keyword evidence="3" id="KW-1185">Reference proteome</keyword>
<accession>A0A939FAB6</accession>
<feature type="region of interest" description="Disordered" evidence="1">
    <location>
        <begin position="359"/>
        <end position="480"/>
    </location>
</feature>
<reference evidence="2" key="1">
    <citation type="submission" date="2021-03" db="EMBL/GenBank/DDBJ databases">
        <title>Streptomyces poriferae sp. nov., a novel marine sponge-derived Actinobacteria species with anti-MRSA activity.</title>
        <authorList>
            <person name="Sandoval-Powers M."/>
            <person name="Kralova S."/>
            <person name="Nguyen G.-S."/>
            <person name="Fawwal D."/>
            <person name="Degnes K."/>
            <person name="Klinkenberg G."/>
            <person name="Sletta H."/>
            <person name="Wentzel A."/>
            <person name="Liles M.R."/>
        </authorList>
    </citation>
    <scope>NUCLEOTIDE SEQUENCE</scope>
    <source>
        <strain evidence="2">DSM 41794</strain>
    </source>
</reference>
<evidence type="ECO:0000313" key="2">
    <source>
        <dbReference type="EMBL" id="MBO0515541.1"/>
    </source>
</evidence>
<name>A0A939FAB6_9ACTN</name>
<dbReference type="EMBL" id="JAFLRJ010000297">
    <property type="protein sequence ID" value="MBO0515541.1"/>
    <property type="molecule type" value="Genomic_DNA"/>
</dbReference>
<dbReference type="Proteomes" id="UP000664167">
    <property type="component" value="Unassembled WGS sequence"/>
</dbReference>